<protein>
    <submittedName>
        <fullName evidence="2">Uncharacterized protein</fullName>
    </submittedName>
</protein>
<dbReference type="Proteomes" id="UP000316079">
    <property type="component" value="Unassembled WGS sequence"/>
</dbReference>
<dbReference type="EMBL" id="SRMA01027258">
    <property type="protein sequence ID" value="TRY56834.1"/>
    <property type="molecule type" value="Genomic_DNA"/>
</dbReference>
<reference evidence="2 3" key="1">
    <citation type="journal article" date="2019" name="Sci. Data">
        <title>Hybrid genome assembly and annotation of Danionella translucida.</title>
        <authorList>
            <person name="Kadobianskyi M."/>
            <person name="Schulze L."/>
            <person name="Schuelke M."/>
            <person name="Judkewitz B."/>
        </authorList>
    </citation>
    <scope>NUCLEOTIDE SEQUENCE [LARGE SCALE GENOMIC DNA]</scope>
    <source>
        <strain evidence="2 3">Bolton</strain>
    </source>
</reference>
<evidence type="ECO:0000313" key="3">
    <source>
        <dbReference type="Proteomes" id="UP000316079"/>
    </source>
</evidence>
<evidence type="ECO:0000313" key="2">
    <source>
        <dbReference type="EMBL" id="TRY56834.1"/>
    </source>
</evidence>
<keyword evidence="3" id="KW-1185">Reference proteome</keyword>
<sequence length="68" mass="7556">MIRGFLEKSPGAGSWEPGGLEAEPVNLKIPLEGHGCLGQMGFRQEELEHQMELQNHQVQSLKFAVNII</sequence>
<dbReference type="AlphaFoldDB" id="A0A553MUI1"/>
<proteinExistence type="predicted"/>
<dbReference type="OrthoDB" id="343070at2759"/>
<feature type="region of interest" description="Disordered" evidence="1">
    <location>
        <begin position="1"/>
        <end position="20"/>
    </location>
</feature>
<accession>A0A553MUI1</accession>
<evidence type="ECO:0000256" key="1">
    <source>
        <dbReference type="SAM" id="MobiDB-lite"/>
    </source>
</evidence>
<name>A0A553MUI1_9TELE</name>
<organism evidence="2 3">
    <name type="scientific">Danionella cerebrum</name>
    <dbReference type="NCBI Taxonomy" id="2873325"/>
    <lineage>
        <taxon>Eukaryota</taxon>
        <taxon>Metazoa</taxon>
        <taxon>Chordata</taxon>
        <taxon>Craniata</taxon>
        <taxon>Vertebrata</taxon>
        <taxon>Euteleostomi</taxon>
        <taxon>Actinopterygii</taxon>
        <taxon>Neopterygii</taxon>
        <taxon>Teleostei</taxon>
        <taxon>Ostariophysi</taxon>
        <taxon>Cypriniformes</taxon>
        <taxon>Danionidae</taxon>
        <taxon>Danioninae</taxon>
        <taxon>Danionella</taxon>
    </lineage>
</organism>
<gene>
    <name evidence="2" type="ORF">DNTS_004104</name>
</gene>
<comment type="caution">
    <text evidence="2">The sequence shown here is derived from an EMBL/GenBank/DDBJ whole genome shotgun (WGS) entry which is preliminary data.</text>
</comment>